<dbReference type="EMBL" id="FWFS01000010">
    <property type="protein sequence ID" value="SLN60798.1"/>
    <property type="molecule type" value="Genomic_DNA"/>
</dbReference>
<evidence type="ECO:0000256" key="4">
    <source>
        <dbReference type="ARBA" id="ARBA00025742"/>
    </source>
</evidence>
<keyword evidence="7" id="KW-1185">Reference proteome</keyword>
<dbReference type="GO" id="GO:0016787">
    <property type="term" value="F:hydrolase activity"/>
    <property type="evidence" value="ECO:0007669"/>
    <property type="project" value="UniProtKB-KW"/>
</dbReference>
<dbReference type="SUPFAM" id="SSF56300">
    <property type="entry name" value="Metallo-dependent phosphatases"/>
    <property type="match status" value="1"/>
</dbReference>
<protein>
    <submittedName>
        <fullName evidence="6">Phosphodiesterase YaeI</fullName>
    </submittedName>
</protein>
<dbReference type="Proteomes" id="UP000193862">
    <property type="component" value="Unassembled WGS sequence"/>
</dbReference>
<proteinExistence type="inferred from homology"/>
<comment type="similarity">
    <text evidence="4">Belongs to the cyclic nucleotide phosphodiesterase class-III family.</text>
</comment>
<dbReference type="AlphaFoldDB" id="A0A1Y5TFP4"/>
<reference evidence="6 7" key="1">
    <citation type="submission" date="2017-03" db="EMBL/GenBank/DDBJ databases">
        <authorList>
            <person name="Afonso C.L."/>
            <person name="Miller P.J."/>
            <person name="Scott M.A."/>
            <person name="Spackman E."/>
            <person name="Goraichik I."/>
            <person name="Dimitrov K.M."/>
            <person name="Suarez D.L."/>
            <person name="Swayne D.E."/>
        </authorList>
    </citation>
    <scope>NUCLEOTIDE SEQUENCE [LARGE SCALE GENOMIC DNA]</scope>
    <source>
        <strain evidence="6 7">CECT 8620</strain>
    </source>
</reference>
<evidence type="ECO:0000259" key="5">
    <source>
        <dbReference type="Pfam" id="PF00149"/>
    </source>
</evidence>
<dbReference type="InterPro" id="IPR029052">
    <property type="entry name" value="Metallo-depent_PP-like"/>
</dbReference>
<dbReference type="GO" id="GO:0046872">
    <property type="term" value="F:metal ion binding"/>
    <property type="evidence" value="ECO:0007669"/>
    <property type="project" value="UniProtKB-KW"/>
</dbReference>
<name>A0A1Y5TFP4_9RHOB</name>
<dbReference type="PANTHER" id="PTHR42988">
    <property type="entry name" value="PHOSPHOHYDROLASE"/>
    <property type="match status" value="1"/>
</dbReference>
<evidence type="ECO:0000313" key="6">
    <source>
        <dbReference type="EMBL" id="SLN60798.1"/>
    </source>
</evidence>
<dbReference type="InterPro" id="IPR050884">
    <property type="entry name" value="CNP_phosphodiesterase-III"/>
</dbReference>
<dbReference type="CDD" id="cd07400">
    <property type="entry name" value="MPP_1"/>
    <property type="match status" value="1"/>
</dbReference>
<sequence length="257" mass="28298">MMRLVHLSDLHFGRDRAELVAPMIAQVNALAPDLVLISGDFTQRARRDQFAQARDLMSRLEARVLAVPGNHDMPLWNLPARLLAPFARYRAAIADDLCPVFENDDIVVACANTADPLAHQRGLFRPREVARICALFSQAGARKRVLVAHHPLEQPPGSSKAPMKGAESAAARLREVGVDLVLSGHLHRWWIAPLGAVGTRGLQVQAGTGLSNRLRDEENNFNLIELRAQAIRVTRYLTLENGTSFTPEAAQDFPCAP</sequence>
<dbReference type="InterPro" id="IPR004843">
    <property type="entry name" value="Calcineurin-like_PHP"/>
</dbReference>
<evidence type="ECO:0000256" key="2">
    <source>
        <dbReference type="ARBA" id="ARBA00022801"/>
    </source>
</evidence>
<dbReference type="Pfam" id="PF00149">
    <property type="entry name" value="Metallophos"/>
    <property type="match status" value="1"/>
</dbReference>
<accession>A0A1Y5TFP4</accession>
<dbReference type="PANTHER" id="PTHR42988:SF2">
    <property type="entry name" value="CYCLIC NUCLEOTIDE PHOSPHODIESTERASE CBUA0032-RELATED"/>
    <property type="match status" value="1"/>
</dbReference>
<keyword evidence="2" id="KW-0378">Hydrolase</keyword>
<dbReference type="RefSeq" id="WP_085837523.1">
    <property type="nucleotide sequence ID" value="NZ_FWFS01000010.1"/>
</dbReference>
<gene>
    <name evidence="6" type="ORF">AQS8620_02754</name>
</gene>
<evidence type="ECO:0000313" key="7">
    <source>
        <dbReference type="Proteomes" id="UP000193862"/>
    </source>
</evidence>
<evidence type="ECO:0000256" key="1">
    <source>
        <dbReference type="ARBA" id="ARBA00022723"/>
    </source>
</evidence>
<dbReference type="Gene3D" id="3.60.21.10">
    <property type="match status" value="1"/>
</dbReference>
<evidence type="ECO:0000256" key="3">
    <source>
        <dbReference type="ARBA" id="ARBA00023004"/>
    </source>
</evidence>
<keyword evidence="1" id="KW-0479">Metal-binding</keyword>
<feature type="domain" description="Calcineurin-like phosphoesterase" evidence="5">
    <location>
        <begin position="2"/>
        <end position="188"/>
    </location>
</feature>
<dbReference type="OrthoDB" id="651281at2"/>
<keyword evidence="3" id="KW-0408">Iron</keyword>
<organism evidence="6 7">
    <name type="scientific">Aquimixticola soesokkakensis</name>
    <dbReference type="NCBI Taxonomy" id="1519096"/>
    <lineage>
        <taxon>Bacteria</taxon>
        <taxon>Pseudomonadati</taxon>
        <taxon>Pseudomonadota</taxon>
        <taxon>Alphaproteobacteria</taxon>
        <taxon>Rhodobacterales</taxon>
        <taxon>Paracoccaceae</taxon>
        <taxon>Aquimixticola</taxon>
    </lineage>
</organism>